<dbReference type="EMBL" id="JACSNR010000002">
    <property type="protein sequence ID" value="MBM6922733.1"/>
    <property type="molecule type" value="Genomic_DNA"/>
</dbReference>
<accession>A0ABS2GKX5</accession>
<dbReference type="PANTHER" id="PTHR30005:SF0">
    <property type="entry name" value="RETROGRADE REGULATION PROTEIN 2"/>
    <property type="match status" value="1"/>
</dbReference>
<gene>
    <name evidence="3" type="ORF">H9X81_03370</name>
</gene>
<evidence type="ECO:0000259" key="2">
    <source>
        <dbReference type="Pfam" id="PF02541"/>
    </source>
</evidence>
<comment type="caution">
    <text evidence="3">The sequence shown here is derived from an EMBL/GenBank/DDBJ whole genome shotgun (WGS) entry which is preliminary data.</text>
</comment>
<feature type="domain" description="Ppx/GppA phosphatase N-terminal" evidence="2">
    <location>
        <begin position="32"/>
        <end position="306"/>
    </location>
</feature>
<name>A0ABS2GKX5_9FIRM</name>
<organism evidence="3 4">
    <name type="scientific">Hydrogenoanaerobacterium saccharovorans</name>
    <dbReference type="NCBI Taxonomy" id="474960"/>
    <lineage>
        <taxon>Bacteria</taxon>
        <taxon>Bacillati</taxon>
        <taxon>Bacillota</taxon>
        <taxon>Clostridia</taxon>
        <taxon>Eubacteriales</taxon>
        <taxon>Oscillospiraceae</taxon>
        <taxon>Hydrogenoanaerobacterium</taxon>
    </lineage>
</organism>
<dbReference type="CDD" id="cd24052">
    <property type="entry name" value="ASKHA_NBD_HpPPX-GppA-like"/>
    <property type="match status" value="1"/>
</dbReference>
<dbReference type="Gene3D" id="3.30.420.40">
    <property type="match status" value="1"/>
</dbReference>
<proteinExistence type="inferred from homology"/>
<dbReference type="Proteomes" id="UP000724149">
    <property type="component" value="Unassembled WGS sequence"/>
</dbReference>
<evidence type="ECO:0000256" key="1">
    <source>
        <dbReference type="ARBA" id="ARBA00007125"/>
    </source>
</evidence>
<dbReference type="RefSeq" id="WP_204719811.1">
    <property type="nucleotide sequence ID" value="NZ_JACSNR010000002.1"/>
</dbReference>
<keyword evidence="4" id="KW-1185">Reference proteome</keyword>
<evidence type="ECO:0000313" key="3">
    <source>
        <dbReference type="EMBL" id="MBM6922733.1"/>
    </source>
</evidence>
<dbReference type="Gene3D" id="3.30.420.150">
    <property type="entry name" value="Exopolyphosphatase. Domain 2"/>
    <property type="match status" value="1"/>
</dbReference>
<dbReference type="Pfam" id="PF02541">
    <property type="entry name" value="Ppx-GppA"/>
    <property type="match status" value="1"/>
</dbReference>
<dbReference type="InterPro" id="IPR050273">
    <property type="entry name" value="GppA/Ppx_hydrolase"/>
</dbReference>
<reference evidence="3 4" key="1">
    <citation type="journal article" date="2021" name="Sci. Rep.">
        <title>The distribution of antibiotic resistance genes in chicken gut microbiota commensals.</title>
        <authorList>
            <person name="Juricova H."/>
            <person name="Matiasovicova J."/>
            <person name="Kubasova T."/>
            <person name="Cejkova D."/>
            <person name="Rychlik I."/>
        </authorList>
    </citation>
    <scope>NUCLEOTIDE SEQUENCE [LARGE SCALE GENOMIC DNA]</scope>
    <source>
        <strain evidence="3 4">An564</strain>
    </source>
</reference>
<sequence>MELTRTAEPQINFAVVDLGSNTIRMTLYDVQEQGGFQALFSEKRMAGLVNYIRSGSLTREGIEVACSVLRGFQRLLAQFGPVPVHVFATASLRNIRNTEEVLAAIRENTGLEVEVLSGELEARYGCIGAMLTCPLAGGAVFDIGGGSTEIVRLENGKIVSAQSLDIGSLNLYNRYVSELWPSRPEIDELTSAVRKKLRTADLPKKPSPFICGIGGTARAVLKIANQYLEKPESNRLLTVAELDRTAAMLLDRKNTARKLILKNCPDRVHTILPGVIVMTTVTHKLCKEQLYISRYGVREGYLCQKLIKPGI</sequence>
<dbReference type="InterPro" id="IPR043129">
    <property type="entry name" value="ATPase_NBD"/>
</dbReference>
<evidence type="ECO:0000313" key="4">
    <source>
        <dbReference type="Proteomes" id="UP000724149"/>
    </source>
</evidence>
<protein>
    <recommendedName>
        <fullName evidence="2">Ppx/GppA phosphatase N-terminal domain-containing protein</fullName>
    </recommendedName>
</protein>
<comment type="similarity">
    <text evidence="1">Belongs to the GppA/Ppx family.</text>
</comment>
<dbReference type="InterPro" id="IPR003695">
    <property type="entry name" value="Ppx_GppA_N"/>
</dbReference>
<dbReference type="SUPFAM" id="SSF53067">
    <property type="entry name" value="Actin-like ATPase domain"/>
    <property type="match status" value="2"/>
</dbReference>
<dbReference type="PANTHER" id="PTHR30005">
    <property type="entry name" value="EXOPOLYPHOSPHATASE"/>
    <property type="match status" value="1"/>
</dbReference>